<keyword evidence="2" id="KW-1185">Reference proteome</keyword>
<organism evidence="1 2">
    <name type="scientific">Cinnamomum micranthum f. kanehirae</name>
    <dbReference type="NCBI Taxonomy" id="337451"/>
    <lineage>
        <taxon>Eukaryota</taxon>
        <taxon>Viridiplantae</taxon>
        <taxon>Streptophyta</taxon>
        <taxon>Embryophyta</taxon>
        <taxon>Tracheophyta</taxon>
        <taxon>Spermatophyta</taxon>
        <taxon>Magnoliopsida</taxon>
        <taxon>Magnoliidae</taxon>
        <taxon>Laurales</taxon>
        <taxon>Lauraceae</taxon>
        <taxon>Cinnamomum</taxon>
    </lineage>
</organism>
<evidence type="ECO:0000313" key="1">
    <source>
        <dbReference type="EMBL" id="RWR74084.1"/>
    </source>
</evidence>
<comment type="caution">
    <text evidence="1">The sequence shown here is derived from an EMBL/GenBank/DDBJ whole genome shotgun (WGS) entry which is preliminary data.</text>
</comment>
<dbReference type="EMBL" id="QPKB01000001">
    <property type="protein sequence ID" value="RWR74084.1"/>
    <property type="molecule type" value="Genomic_DNA"/>
</dbReference>
<name>A0A443N6E3_9MAGN</name>
<keyword evidence="1" id="KW-0808">Transferase</keyword>
<evidence type="ECO:0000313" key="2">
    <source>
        <dbReference type="Proteomes" id="UP000283530"/>
    </source>
</evidence>
<sequence length="91" mass="10029">MVFQATTYLAIKAKHLMHANGVFDDCRVVVCPPDPNLRPSIKQTIQALKFQFEAAMPNIPNEMPVVMHSASPAPGHYNQPLITNSSIALSR</sequence>
<dbReference type="AlphaFoldDB" id="A0A443N6E3"/>
<keyword evidence="1" id="KW-0418">Kinase</keyword>
<proteinExistence type="predicted"/>
<protein>
    <submittedName>
        <fullName evidence="1">Putative kinase</fullName>
    </submittedName>
</protein>
<gene>
    <name evidence="1" type="ORF">CKAN_00239800</name>
</gene>
<accession>A0A443N6E3</accession>
<reference evidence="1 2" key="1">
    <citation type="journal article" date="2019" name="Nat. Plants">
        <title>Stout camphor tree genome fills gaps in understanding of flowering plant genome evolution.</title>
        <authorList>
            <person name="Chaw S.M."/>
            <person name="Liu Y.C."/>
            <person name="Wu Y.W."/>
            <person name="Wang H.Y."/>
            <person name="Lin C.I."/>
            <person name="Wu C.S."/>
            <person name="Ke H.M."/>
            <person name="Chang L.Y."/>
            <person name="Hsu C.Y."/>
            <person name="Yang H.T."/>
            <person name="Sudianto E."/>
            <person name="Hsu M.H."/>
            <person name="Wu K.P."/>
            <person name="Wang L.N."/>
            <person name="Leebens-Mack J.H."/>
            <person name="Tsai I.J."/>
        </authorList>
    </citation>
    <scope>NUCLEOTIDE SEQUENCE [LARGE SCALE GENOMIC DNA]</scope>
    <source>
        <strain evidence="2">cv. Chaw 1501</strain>
        <tissue evidence="1">Young leaves</tissue>
    </source>
</reference>
<dbReference type="GO" id="GO:0016301">
    <property type="term" value="F:kinase activity"/>
    <property type="evidence" value="ECO:0007669"/>
    <property type="project" value="UniProtKB-KW"/>
</dbReference>
<dbReference type="Proteomes" id="UP000283530">
    <property type="component" value="Unassembled WGS sequence"/>
</dbReference>